<dbReference type="SUPFAM" id="SSF49764">
    <property type="entry name" value="HSP20-like chaperones"/>
    <property type="match status" value="1"/>
</dbReference>
<dbReference type="EMBL" id="JAAIVB010000038">
    <property type="protein sequence ID" value="NEX61835.1"/>
    <property type="molecule type" value="Genomic_DNA"/>
</dbReference>
<evidence type="ECO:0000313" key="4">
    <source>
        <dbReference type="EMBL" id="NEX61835.1"/>
    </source>
</evidence>
<evidence type="ECO:0000256" key="1">
    <source>
        <dbReference type="PROSITE-ProRule" id="PRU00285"/>
    </source>
</evidence>
<keyword evidence="5" id="KW-1185">Reference proteome</keyword>
<dbReference type="InterPro" id="IPR002068">
    <property type="entry name" value="A-crystallin/Hsp20_dom"/>
</dbReference>
<dbReference type="InterPro" id="IPR031107">
    <property type="entry name" value="Small_HSP"/>
</dbReference>
<evidence type="ECO:0000313" key="5">
    <source>
        <dbReference type="Proteomes" id="UP000482155"/>
    </source>
</evidence>
<dbReference type="AlphaFoldDB" id="A0A6B3SR78"/>
<dbReference type="InterPro" id="IPR008978">
    <property type="entry name" value="HSP20-like_chaperone"/>
</dbReference>
<comment type="caution">
    <text evidence="4">The sequence shown here is derived from an EMBL/GenBank/DDBJ whole genome shotgun (WGS) entry which is preliminary data.</text>
</comment>
<organism evidence="4 5">
    <name type="scientific">Noviherbaspirillum galbum</name>
    <dbReference type="NCBI Taxonomy" id="2709383"/>
    <lineage>
        <taxon>Bacteria</taxon>
        <taxon>Pseudomonadati</taxon>
        <taxon>Pseudomonadota</taxon>
        <taxon>Betaproteobacteria</taxon>
        <taxon>Burkholderiales</taxon>
        <taxon>Oxalobacteraceae</taxon>
        <taxon>Noviherbaspirillum</taxon>
    </lineage>
</organism>
<dbReference type="RefSeq" id="WP_163963459.1">
    <property type="nucleotide sequence ID" value="NZ_JAAIVB010000038.1"/>
</dbReference>
<name>A0A6B3SR78_9BURK</name>
<dbReference type="PROSITE" id="PS01031">
    <property type="entry name" value="SHSP"/>
    <property type="match status" value="1"/>
</dbReference>
<gene>
    <name evidence="4" type="ORF">G3574_12155</name>
</gene>
<proteinExistence type="inferred from homology"/>
<dbReference type="CDD" id="cd06464">
    <property type="entry name" value="ACD_sHsps-like"/>
    <property type="match status" value="1"/>
</dbReference>
<feature type="domain" description="SHSP" evidence="3">
    <location>
        <begin position="45"/>
        <end position="156"/>
    </location>
</feature>
<protein>
    <submittedName>
        <fullName evidence="4">Hsp20/alpha crystallin family protein</fullName>
    </submittedName>
</protein>
<dbReference type="Proteomes" id="UP000482155">
    <property type="component" value="Unassembled WGS sequence"/>
</dbReference>
<accession>A0A6B3SR78</accession>
<reference evidence="4 5" key="1">
    <citation type="submission" date="2020-02" db="EMBL/GenBank/DDBJ databases">
        <authorList>
            <person name="Kim M.K."/>
        </authorList>
    </citation>
    <scope>NUCLEOTIDE SEQUENCE [LARGE SCALE GENOMIC DNA]</scope>
    <source>
        <strain evidence="4 5">17J57-3</strain>
    </source>
</reference>
<comment type="similarity">
    <text evidence="1 2">Belongs to the small heat shock protein (HSP20) family.</text>
</comment>
<sequence length="156" mass="17547">MNLVVRRPYPQLFAFRRPAPAFDARFERLMENVLNDLFSPASRPASAQTVSPRINVVETDKAFELQAELPGVKKEDVAINVQDRRLTIEAEVKRTEEKKEGENLVYAERASRKFARSFALPAEVDESAAEARLENGVLTLTLPKKAPVQAKQIAIQ</sequence>
<dbReference type="Gene3D" id="2.60.40.790">
    <property type="match status" value="1"/>
</dbReference>
<dbReference type="PANTHER" id="PTHR11527">
    <property type="entry name" value="HEAT-SHOCK PROTEIN 20 FAMILY MEMBER"/>
    <property type="match status" value="1"/>
</dbReference>
<dbReference type="Pfam" id="PF00011">
    <property type="entry name" value="HSP20"/>
    <property type="match status" value="1"/>
</dbReference>
<evidence type="ECO:0000256" key="2">
    <source>
        <dbReference type="RuleBase" id="RU003616"/>
    </source>
</evidence>
<evidence type="ECO:0000259" key="3">
    <source>
        <dbReference type="PROSITE" id="PS01031"/>
    </source>
</evidence>